<dbReference type="EMBL" id="CM018033">
    <property type="protein sequence ID" value="KAA8546011.1"/>
    <property type="molecule type" value="Genomic_DNA"/>
</dbReference>
<protein>
    <recommendedName>
        <fullName evidence="7">POX domain-containing protein</fullName>
    </recommendedName>
</protein>
<accession>A0A5J5BXK4</accession>
<keyword evidence="2" id="KW-0371">Homeobox</keyword>
<sequence>MATYFPNSNNQRDATAMLYLREPLPTSYSEAPVLSGNVMMYMNYSSSSGSYSNTLASNPPQQNICIDIPSVGPSDSTPPQPELSNLGGSRIAEHDFNAWRARNEMLFMNHPMGGAAGILQGGQNLQGQGLSLSLGEGSGRNGSFRDDDNSQSKQLLLPGFPGANPDSIKPDISPYGISSIARTIPSSKYLKAAQQLLDEVVNVRKALKQHDSRELTKAEKQDLQNKLMKLLSMLDEVDRRYKQYYHQMQIVVSSFDCDSRMRSS</sequence>
<evidence type="ECO:0000256" key="5">
    <source>
        <dbReference type="SAM" id="Coils"/>
    </source>
</evidence>
<feature type="domain" description="POX" evidence="7">
    <location>
        <begin position="178"/>
        <end position="264"/>
    </location>
</feature>
<evidence type="ECO:0000256" key="4">
    <source>
        <dbReference type="ARBA" id="ARBA00023242"/>
    </source>
</evidence>
<gene>
    <name evidence="8" type="ORF">F0562_020538</name>
</gene>
<keyword evidence="9" id="KW-1185">Reference proteome</keyword>
<dbReference type="InterPro" id="IPR050224">
    <property type="entry name" value="TALE_homeobox"/>
</dbReference>
<evidence type="ECO:0000256" key="3">
    <source>
        <dbReference type="ARBA" id="ARBA00023163"/>
    </source>
</evidence>
<proteinExistence type="predicted"/>
<evidence type="ECO:0000313" key="8">
    <source>
        <dbReference type="EMBL" id="KAA8546011.1"/>
    </source>
</evidence>
<evidence type="ECO:0000259" key="7">
    <source>
        <dbReference type="SMART" id="SM00574"/>
    </source>
</evidence>
<organism evidence="8 9">
    <name type="scientific">Nyssa sinensis</name>
    <dbReference type="NCBI Taxonomy" id="561372"/>
    <lineage>
        <taxon>Eukaryota</taxon>
        <taxon>Viridiplantae</taxon>
        <taxon>Streptophyta</taxon>
        <taxon>Embryophyta</taxon>
        <taxon>Tracheophyta</taxon>
        <taxon>Spermatophyta</taxon>
        <taxon>Magnoliopsida</taxon>
        <taxon>eudicotyledons</taxon>
        <taxon>Gunneridae</taxon>
        <taxon>Pentapetalae</taxon>
        <taxon>asterids</taxon>
        <taxon>Cornales</taxon>
        <taxon>Nyssaceae</taxon>
        <taxon>Nyssa</taxon>
    </lineage>
</organism>
<evidence type="ECO:0000256" key="6">
    <source>
        <dbReference type="SAM" id="MobiDB-lite"/>
    </source>
</evidence>
<feature type="region of interest" description="Disordered" evidence="6">
    <location>
        <begin position="129"/>
        <end position="168"/>
    </location>
</feature>
<dbReference type="OrthoDB" id="10056939at2759"/>
<feature type="coiled-coil region" evidence="5">
    <location>
        <begin position="190"/>
        <end position="240"/>
    </location>
</feature>
<dbReference type="InterPro" id="IPR006563">
    <property type="entry name" value="POX_dom"/>
</dbReference>
<dbReference type="SMART" id="SM00574">
    <property type="entry name" value="POX"/>
    <property type="match status" value="1"/>
</dbReference>
<dbReference type="AlphaFoldDB" id="A0A5J5BXK4"/>
<evidence type="ECO:0000256" key="1">
    <source>
        <dbReference type="ARBA" id="ARBA00023125"/>
    </source>
</evidence>
<keyword evidence="1" id="KW-0238">DNA-binding</keyword>
<reference evidence="8 9" key="1">
    <citation type="submission" date="2019-09" db="EMBL/GenBank/DDBJ databases">
        <title>A chromosome-level genome assembly of the Chinese tupelo Nyssa sinensis.</title>
        <authorList>
            <person name="Yang X."/>
            <person name="Kang M."/>
            <person name="Yang Y."/>
            <person name="Xiong H."/>
            <person name="Wang M."/>
            <person name="Zhang Z."/>
            <person name="Wang Z."/>
            <person name="Wu H."/>
            <person name="Ma T."/>
            <person name="Liu J."/>
            <person name="Xi Z."/>
        </authorList>
    </citation>
    <scope>NUCLEOTIDE SEQUENCE [LARGE SCALE GENOMIC DNA]</scope>
    <source>
        <strain evidence="8">J267</strain>
        <tissue evidence="8">Leaf</tissue>
    </source>
</reference>
<keyword evidence="5" id="KW-0175">Coiled coil</keyword>
<evidence type="ECO:0000313" key="9">
    <source>
        <dbReference type="Proteomes" id="UP000325577"/>
    </source>
</evidence>
<keyword evidence="3" id="KW-0804">Transcription</keyword>
<dbReference type="PANTHER" id="PTHR11850">
    <property type="entry name" value="HOMEOBOX PROTEIN TRANSCRIPTION FACTORS"/>
    <property type="match status" value="1"/>
</dbReference>
<evidence type="ECO:0000256" key="2">
    <source>
        <dbReference type="ARBA" id="ARBA00023155"/>
    </source>
</evidence>
<name>A0A5J5BXK4_9ASTE</name>
<dbReference type="Proteomes" id="UP000325577">
    <property type="component" value="Linkage Group LG10"/>
</dbReference>
<dbReference type="GO" id="GO:0003677">
    <property type="term" value="F:DNA binding"/>
    <property type="evidence" value="ECO:0007669"/>
    <property type="project" value="UniProtKB-KW"/>
</dbReference>
<dbReference type="Pfam" id="PF07526">
    <property type="entry name" value="POX"/>
    <property type="match status" value="1"/>
</dbReference>
<keyword evidence="4" id="KW-0539">Nucleus</keyword>